<evidence type="ECO:0000313" key="2">
    <source>
        <dbReference type="Proteomes" id="UP000249748"/>
    </source>
</evidence>
<sequence length="135" mass="15048">MHSRKRSPVPTTMSEDDNSERVQLHTNEEKHLRLPYPEGASPLENVKHRAGEAFEAKMGLMLAHDPVTVQGSVPSAARAGLPMKLWQQPGRSCAKLCFCDPERLRPFFLGIHADSGGHHPVARVPSGRCRSKYDR</sequence>
<reference evidence="1" key="1">
    <citation type="submission" date="2018-02" db="EMBL/GenBank/DDBJ databases">
        <title>The genomes of Aspergillus section Nigri reveals drivers in fungal speciation.</title>
        <authorList>
            <consortium name="DOE Joint Genome Institute"/>
            <person name="Vesth T.C."/>
            <person name="Nybo J."/>
            <person name="Theobald S."/>
            <person name="Brandl J."/>
            <person name="Frisvad J.C."/>
            <person name="Nielsen K.F."/>
            <person name="Lyhne E.K."/>
            <person name="Kogle M.E."/>
            <person name="Kuo A."/>
            <person name="Riley R."/>
            <person name="Clum A."/>
            <person name="Nolan M."/>
            <person name="Lipzen A."/>
            <person name="Salamov A."/>
            <person name="Henrissat B."/>
            <person name="Wiebenga A."/>
            <person name="De vries R.P."/>
            <person name="Grigoriev I.V."/>
            <person name="Mortensen U.H."/>
            <person name="Andersen M.R."/>
            <person name="Baker S.E."/>
        </authorList>
    </citation>
    <scope>NUCLEOTIDE SEQUENCE</scope>
    <source>
        <strain evidence="1">CBS 115574</strain>
    </source>
</reference>
<dbReference type="EMBL" id="KZ824552">
    <property type="protein sequence ID" value="RAK88117.1"/>
    <property type="molecule type" value="Genomic_DNA"/>
</dbReference>
<name>A0ACD1IEB0_9EURO</name>
<organism evidence="1 2">
    <name type="scientific">Aspergillus costaricaensis CBS 115574</name>
    <dbReference type="NCBI Taxonomy" id="1448317"/>
    <lineage>
        <taxon>Eukaryota</taxon>
        <taxon>Fungi</taxon>
        <taxon>Dikarya</taxon>
        <taxon>Ascomycota</taxon>
        <taxon>Pezizomycotina</taxon>
        <taxon>Eurotiomycetes</taxon>
        <taxon>Eurotiomycetidae</taxon>
        <taxon>Eurotiales</taxon>
        <taxon>Aspergillaceae</taxon>
        <taxon>Aspergillus</taxon>
        <taxon>Aspergillus subgen. Circumdati</taxon>
    </lineage>
</organism>
<gene>
    <name evidence="1" type="ORF">BO79DRAFT_288026</name>
</gene>
<protein>
    <submittedName>
        <fullName evidence="1">Uncharacterized protein</fullName>
    </submittedName>
</protein>
<proteinExistence type="predicted"/>
<dbReference type="Proteomes" id="UP000249748">
    <property type="component" value="Unassembled WGS sequence"/>
</dbReference>
<accession>A0ACD1IEB0</accession>
<evidence type="ECO:0000313" key="1">
    <source>
        <dbReference type="EMBL" id="RAK88117.1"/>
    </source>
</evidence>
<keyword evidence="2" id="KW-1185">Reference proteome</keyword>